<protein>
    <submittedName>
        <fullName evidence="2">Uncharacterized protein YxjI</fullName>
    </submittedName>
</protein>
<dbReference type="InterPro" id="IPR038595">
    <property type="entry name" value="LOR_sf"/>
</dbReference>
<dbReference type="EMBL" id="PDJD01000001">
    <property type="protein sequence ID" value="PFG18571.1"/>
    <property type="molecule type" value="Genomic_DNA"/>
</dbReference>
<proteinExistence type="inferred from homology"/>
<dbReference type="InterPro" id="IPR025659">
    <property type="entry name" value="Tubby-like_C"/>
</dbReference>
<dbReference type="InterPro" id="IPR007612">
    <property type="entry name" value="LOR"/>
</dbReference>
<dbReference type="PANTHER" id="PTHR23248">
    <property type="entry name" value="PHOSPHOLIPID SCRAMBLASE-RELATED"/>
    <property type="match status" value="1"/>
</dbReference>
<evidence type="ECO:0000313" key="2">
    <source>
        <dbReference type="EMBL" id="PFG18571.1"/>
    </source>
</evidence>
<dbReference type="PANTHER" id="PTHR23248:SF9">
    <property type="entry name" value="PHOSPHOLIPID SCRAMBLASE"/>
    <property type="match status" value="1"/>
</dbReference>
<dbReference type="GO" id="GO:0017128">
    <property type="term" value="F:phospholipid scramblase activity"/>
    <property type="evidence" value="ECO:0007669"/>
    <property type="project" value="InterPro"/>
</dbReference>
<evidence type="ECO:0000313" key="3">
    <source>
        <dbReference type="Proteomes" id="UP000224915"/>
    </source>
</evidence>
<dbReference type="OrthoDB" id="4412702at2"/>
<dbReference type="Gene3D" id="2.40.160.200">
    <property type="entry name" value="LURP1-related"/>
    <property type="match status" value="1"/>
</dbReference>
<dbReference type="AlphaFoldDB" id="A0A2A9CWR0"/>
<reference evidence="2 3" key="1">
    <citation type="submission" date="2017-10" db="EMBL/GenBank/DDBJ databases">
        <title>Sequencing the genomes of 1000 actinobacteria strains.</title>
        <authorList>
            <person name="Klenk H.-P."/>
        </authorList>
    </citation>
    <scope>NUCLEOTIDE SEQUENCE [LARGE SCALE GENOMIC DNA]</scope>
    <source>
        <strain evidence="2 3">DSM 21801</strain>
    </source>
</reference>
<dbReference type="RefSeq" id="WP_098467828.1">
    <property type="nucleotide sequence ID" value="NZ_PDJD01000001.1"/>
</dbReference>
<dbReference type="Proteomes" id="UP000224915">
    <property type="component" value="Unassembled WGS sequence"/>
</dbReference>
<dbReference type="InterPro" id="IPR005552">
    <property type="entry name" value="Scramblase"/>
</dbReference>
<comment type="caution">
    <text evidence="2">The sequence shown here is derived from an EMBL/GenBank/DDBJ whole genome shotgun (WGS) entry which is preliminary data.</text>
</comment>
<keyword evidence="3" id="KW-1185">Reference proteome</keyword>
<dbReference type="GO" id="GO:0005886">
    <property type="term" value="C:plasma membrane"/>
    <property type="evidence" value="ECO:0007669"/>
    <property type="project" value="TreeGrafter"/>
</dbReference>
<organism evidence="2 3">
    <name type="scientific">Serinibacter salmoneus</name>
    <dbReference type="NCBI Taxonomy" id="556530"/>
    <lineage>
        <taxon>Bacteria</taxon>
        <taxon>Bacillati</taxon>
        <taxon>Actinomycetota</taxon>
        <taxon>Actinomycetes</taxon>
        <taxon>Micrococcales</taxon>
        <taxon>Beutenbergiaceae</taxon>
        <taxon>Serinibacter</taxon>
    </lineage>
</organism>
<accession>A0A2A9CWR0</accession>
<comment type="similarity">
    <text evidence="1">Belongs to the LOR family.</text>
</comment>
<dbReference type="Pfam" id="PF04525">
    <property type="entry name" value="LOR"/>
    <property type="match status" value="1"/>
</dbReference>
<name>A0A2A9CWR0_9MICO</name>
<gene>
    <name evidence="2" type="ORF">ATL40_0111</name>
</gene>
<sequence>MGILDHDVLVVDQVTGFMSNNFAVSDMSGRQVGHIHTEGSALGRMFAGSRDFTVVDETGWVLHLHDTMNWWRDRMEIRDGEGIALAEVVKRLAFFRTSCTVTLDGSALDLTGSLRGMDFTLTGPRGTLATISRQWAGISRAFLGRSRYVVSMSPDLSHRERRALLGSVIALDLIRAKENINVG</sequence>
<evidence type="ECO:0000256" key="1">
    <source>
        <dbReference type="ARBA" id="ARBA00005437"/>
    </source>
</evidence>
<dbReference type="SUPFAM" id="SSF54518">
    <property type="entry name" value="Tubby C-terminal domain-like"/>
    <property type="match status" value="1"/>
</dbReference>